<evidence type="ECO:0000313" key="1">
    <source>
        <dbReference type="EMBL" id="OCB76466.1"/>
    </source>
</evidence>
<dbReference type="SUPFAM" id="SSF52540">
    <property type="entry name" value="P-loop containing nucleoside triphosphate hydrolases"/>
    <property type="match status" value="1"/>
</dbReference>
<comment type="caution">
    <text evidence="1">The sequence shown here is derived from an EMBL/GenBank/DDBJ whole genome shotgun (WGS) entry which is preliminary data.</text>
</comment>
<protein>
    <recommendedName>
        <fullName evidence="3">Protein CR006 P-loop domain-containing protein</fullName>
    </recommendedName>
</protein>
<keyword evidence="2" id="KW-1185">Reference proteome</keyword>
<proteinExistence type="predicted"/>
<dbReference type="RefSeq" id="WP_066333712.1">
    <property type="nucleotide sequence ID" value="NZ_CP017688.1"/>
</dbReference>
<dbReference type="Proteomes" id="UP000093510">
    <property type="component" value="Unassembled WGS sequence"/>
</dbReference>
<dbReference type="STRING" id="1763534.GCA_001831475_01193"/>
<organism evidence="1 2">
    <name type="scientific">Flavobacterium crassostreae</name>
    <dbReference type="NCBI Taxonomy" id="1763534"/>
    <lineage>
        <taxon>Bacteria</taxon>
        <taxon>Pseudomonadati</taxon>
        <taxon>Bacteroidota</taxon>
        <taxon>Flavobacteriia</taxon>
        <taxon>Flavobacteriales</taxon>
        <taxon>Flavobacteriaceae</taxon>
        <taxon>Flavobacterium</taxon>
    </lineage>
</organism>
<name>A0A1B9E3F7_9FLAO</name>
<dbReference type="EMBL" id="LVEP01000022">
    <property type="protein sequence ID" value="OCB76466.1"/>
    <property type="molecule type" value="Genomic_DNA"/>
</dbReference>
<gene>
    <name evidence="1" type="ORF">LPBF_05875</name>
</gene>
<dbReference type="OrthoDB" id="4770574at2"/>
<sequence length="726" mass="84980">MNILKIDFENCFGIGKLEHEFKFENFDSNTFLIYAPNGTMKTSFARTFDLVSKNDLKNIPSDRIYTSKVSKYEILVDALPINQQNILVLNAEDNNFDASSKISNFLASKELKKKYDDIYSELNTQKNEYLKKLKVISQSTDCEGELLNTFSQNNAIPFFEVLLTEIENLKDKFEKYNFKYNDVFDKKDNVKKFLDKNKGILEQYITDYKTLLEKSVFFKQTANNSFGTYQATEILKSIEDNSYFDAGHKFVLDDGTEITNSDLLKQLVESEISNIINDDKLKQTFDKIDKAIGANLELRAFKRVIEKDNLILVELKDYEGFQKKIWINYLSEIKKESEILTELYRIKKVELEIIIDEAKKEFALWEKIITTFNSRFYVPFKVILINQGDIILKQETANLEFEYIDTNENPVRQKKENLIPILSKGEQRAYFILQFLFEIESRKTNAEKNIIIFDDIADSFDYKNKFAIIEYIKELHLSNDFRIIVLTHNFDFYRTIASRLSLKRQVVYMTTKSNEKIIKLQNGQYRNDVFVYFIDNYRNPKIFISLIAFVRNIIEYTESTECSDYLKLTSCLHKKNNSTALIVKDIFDIYKTRLIKLSDKTIEFENENLLEFIITIANSICAEVNINEINLENKITLAIATRLKTEEYLIAKLPEVDLDEITSNQTSDLFLKYKIKYPTSSALGILENVNLMTPENIHINAFMYEPLIDMSVFHLKDLYEKVSALN</sequence>
<accession>A0A1B9E3F7</accession>
<dbReference type="InterPro" id="IPR027417">
    <property type="entry name" value="P-loop_NTPase"/>
</dbReference>
<reference evidence="1 2" key="1">
    <citation type="submission" date="2016-03" db="EMBL/GenBank/DDBJ databases">
        <authorList>
            <person name="Ploux O."/>
        </authorList>
    </citation>
    <scope>NUCLEOTIDE SEQUENCE [LARGE SCALE GENOMIC DNA]</scope>
    <source>
        <strain evidence="1 2">LPB0076</strain>
    </source>
</reference>
<dbReference type="CDD" id="cd00267">
    <property type="entry name" value="ABC_ATPase"/>
    <property type="match status" value="1"/>
</dbReference>
<dbReference type="Gene3D" id="3.40.50.300">
    <property type="entry name" value="P-loop containing nucleotide triphosphate hydrolases"/>
    <property type="match status" value="1"/>
</dbReference>
<evidence type="ECO:0000313" key="2">
    <source>
        <dbReference type="Proteomes" id="UP000093510"/>
    </source>
</evidence>
<evidence type="ECO:0008006" key="3">
    <source>
        <dbReference type="Google" id="ProtNLM"/>
    </source>
</evidence>
<dbReference type="AlphaFoldDB" id="A0A1B9E3F7"/>